<dbReference type="PANTHER" id="PTHR33065">
    <property type="entry name" value="OS07G0486400 PROTEIN"/>
    <property type="match status" value="1"/>
</dbReference>
<feature type="compositionally biased region" description="Basic and acidic residues" evidence="1">
    <location>
        <begin position="65"/>
        <end position="98"/>
    </location>
</feature>
<dbReference type="PaxDb" id="4577-GRMZM6G312238_P01"/>
<dbReference type="Pfam" id="PF20241">
    <property type="entry name" value="DUF6598"/>
    <property type="match status" value="1"/>
</dbReference>
<sequence length="395" mass="44875">MEAAEVEMEAAEVEMEMEVEAERKSDGDGEYEARKKTPMRWLRGNVEHSDAEVAERQKRMKQTHGHLDDKEGEEARKGDIKREGQSESAKSRSESNDQKNKLMYERYLEWKRRNEEKEEEERRRYPDKVNDPEAYQAMLFRQSWDNCYLKKYGSFDKKTNIPCKRFTHNLPPRGGTAKQTVQVFYVKVGGITGGLQWPLENPYLELTGPVRAVLLSGRVIFEASLYVKGATRSDDKELSLLAITSLGVFNDAHSYLIEHSYTSRLSTLELMLGYLTYSVEATIEVRVICGTWPADGFRFIFEANAGIGQWIVLLETAETADVGDKISLARQVVSVDYHRDRELKVVATITNGSATYTDEKGFKPLKMGASSKELSIGGLGLQVTVYWSCFPFAPV</sequence>
<gene>
    <name evidence="3" type="ORF">ZEAMMB73_Zm00001d007715</name>
</gene>
<evidence type="ECO:0000259" key="2">
    <source>
        <dbReference type="Pfam" id="PF20241"/>
    </source>
</evidence>
<accession>A0A1D6F8B1</accession>
<proteinExistence type="predicted"/>
<dbReference type="IntAct" id="A0A1D6F8B1">
    <property type="interactions" value="2"/>
</dbReference>
<evidence type="ECO:0000256" key="1">
    <source>
        <dbReference type="SAM" id="MobiDB-lite"/>
    </source>
</evidence>
<dbReference type="STRING" id="4577.A0A1D6F8B1"/>
<dbReference type="EMBL" id="CM007648">
    <property type="protein sequence ID" value="ONM27433.1"/>
    <property type="molecule type" value="Genomic_DNA"/>
</dbReference>
<dbReference type="ExpressionAtlas" id="A0A1D6F8B1">
    <property type="expression patterns" value="baseline and differential"/>
</dbReference>
<evidence type="ECO:0000313" key="3">
    <source>
        <dbReference type="EMBL" id="ONM27433.1"/>
    </source>
</evidence>
<feature type="compositionally biased region" description="Acidic residues" evidence="1">
    <location>
        <begin position="1"/>
        <end position="19"/>
    </location>
</feature>
<reference evidence="3" key="1">
    <citation type="submission" date="2015-12" db="EMBL/GenBank/DDBJ databases">
        <title>Update maize B73 reference genome by single molecule sequencing technologies.</title>
        <authorList>
            <consortium name="Maize Genome Sequencing Project"/>
            <person name="Ware D."/>
        </authorList>
    </citation>
    <scope>NUCLEOTIDE SEQUENCE [LARGE SCALE GENOMIC DNA]</scope>
    <source>
        <tissue evidence="3">Seedling</tissue>
    </source>
</reference>
<dbReference type="InParanoid" id="A0A1D6F8B1"/>
<feature type="compositionally biased region" description="Basic and acidic residues" evidence="1">
    <location>
        <begin position="45"/>
        <end position="57"/>
    </location>
</feature>
<feature type="compositionally biased region" description="Basic and acidic residues" evidence="1">
    <location>
        <begin position="20"/>
        <end position="35"/>
    </location>
</feature>
<dbReference type="OMA" id="TNIPCKR"/>
<organism evidence="3">
    <name type="scientific">Zea mays</name>
    <name type="common">Maize</name>
    <dbReference type="NCBI Taxonomy" id="4577"/>
    <lineage>
        <taxon>Eukaryota</taxon>
        <taxon>Viridiplantae</taxon>
        <taxon>Streptophyta</taxon>
        <taxon>Embryophyta</taxon>
        <taxon>Tracheophyta</taxon>
        <taxon>Spermatophyta</taxon>
        <taxon>Magnoliopsida</taxon>
        <taxon>Liliopsida</taxon>
        <taxon>Poales</taxon>
        <taxon>Poaceae</taxon>
        <taxon>PACMAD clade</taxon>
        <taxon>Panicoideae</taxon>
        <taxon>Andropogonodae</taxon>
        <taxon>Andropogoneae</taxon>
        <taxon>Tripsacinae</taxon>
        <taxon>Zea</taxon>
    </lineage>
</organism>
<dbReference type="AlphaFoldDB" id="A0A1D6F8B1"/>
<protein>
    <recommendedName>
        <fullName evidence="2">DUF6598 domain-containing protein</fullName>
    </recommendedName>
</protein>
<name>A0A1D6F8B1_MAIZE</name>
<dbReference type="PANTHER" id="PTHR33065:SF201">
    <property type="entry name" value="DUF6598 DOMAIN-CONTAINING PROTEIN"/>
    <property type="match status" value="1"/>
</dbReference>
<dbReference type="InterPro" id="IPR046533">
    <property type="entry name" value="DUF6598"/>
</dbReference>
<feature type="domain" description="DUF6598" evidence="2">
    <location>
        <begin position="200"/>
        <end position="385"/>
    </location>
</feature>
<feature type="region of interest" description="Disordered" evidence="1">
    <location>
        <begin position="1"/>
        <end position="98"/>
    </location>
</feature>